<proteinExistence type="predicted"/>
<name>A0A2S6MWN9_RHOGL</name>
<organism evidence="1 2">
    <name type="scientific">Rhodopila globiformis</name>
    <name type="common">Rhodopseudomonas globiformis</name>
    <dbReference type="NCBI Taxonomy" id="1071"/>
    <lineage>
        <taxon>Bacteria</taxon>
        <taxon>Pseudomonadati</taxon>
        <taxon>Pseudomonadota</taxon>
        <taxon>Alphaproteobacteria</taxon>
        <taxon>Acetobacterales</taxon>
        <taxon>Acetobacteraceae</taxon>
        <taxon>Rhodopila</taxon>
    </lineage>
</organism>
<gene>
    <name evidence="1" type="ORF">CCS01_29020</name>
</gene>
<dbReference type="RefSeq" id="WP_104522323.1">
    <property type="nucleotide sequence ID" value="NZ_NHRY01000266.1"/>
</dbReference>
<evidence type="ECO:0000313" key="1">
    <source>
        <dbReference type="EMBL" id="PPQ26776.1"/>
    </source>
</evidence>
<sequence length="138" mass="15110">MTRLVPVVLALLSFTGCTLIDQRTFAPSPEAKAQPAPPPPPVVIDRRTALVTIDYTIPSPDYAQLLHAAVRAAESRDPEVQYDVISVLKDTSDASLGQERATDVMRAIMRDHVPASRIHLGLRTDPDLAASQVRVYVR</sequence>
<dbReference type="AlphaFoldDB" id="A0A2S6MWN9"/>
<evidence type="ECO:0000313" key="2">
    <source>
        <dbReference type="Proteomes" id="UP000239724"/>
    </source>
</evidence>
<accession>A0A2S6MWN9</accession>
<comment type="caution">
    <text evidence="1">The sequence shown here is derived from an EMBL/GenBank/DDBJ whole genome shotgun (WGS) entry which is preliminary data.</text>
</comment>
<keyword evidence="2" id="KW-1185">Reference proteome</keyword>
<dbReference type="PROSITE" id="PS51257">
    <property type="entry name" value="PROKAR_LIPOPROTEIN"/>
    <property type="match status" value="1"/>
</dbReference>
<reference evidence="1 2" key="1">
    <citation type="journal article" date="2018" name="Arch. Microbiol.">
        <title>New insights into the metabolic potential of the phototrophic purple bacterium Rhodopila globiformis DSM 161(T) from its draft genome sequence and evidence for a vanadium-dependent nitrogenase.</title>
        <authorList>
            <person name="Imhoff J.F."/>
            <person name="Rahn T."/>
            <person name="Kunzel S."/>
            <person name="Neulinger S.C."/>
        </authorList>
    </citation>
    <scope>NUCLEOTIDE SEQUENCE [LARGE SCALE GENOMIC DNA]</scope>
    <source>
        <strain evidence="1 2">DSM 161</strain>
    </source>
</reference>
<dbReference type="OrthoDB" id="7271240at2"/>
<protein>
    <submittedName>
        <fullName evidence="1">Uncharacterized protein</fullName>
    </submittedName>
</protein>
<dbReference type="EMBL" id="NHRY01000266">
    <property type="protein sequence ID" value="PPQ26776.1"/>
    <property type="molecule type" value="Genomic_DNA"/>
</dbReference>
<dbReference type="Proteomes" id="UP000239724">
    <property type="component" value="Unassembled WGS sequence"/>
</dbReference>